<dbReference type="eggNOG" id="COG0431">
    <property type="taxonomic scope" value="Bacteria"/>
</dbReference>
<dbReference type="GO" id="GO:0005829">
    <property type="term" value="C:cytosol"/>
    <property type="evidence" value="ECO:0007669"/>
    <property type="project" value="TreeGrafter"/>
</dbReference>
<evidence type="ECO:0000313" key="3">
    <source>
        <dbReference type="Proteomes" id="UP000019488"/>
    </source>
</evidence>
<dbReference type="InterPro" id="IPR029039">
    <property type="entry name" value="Flavoprotein-like_sf"/>
</dbReference>
<accession>X0PH42</accession>
<dbReference type="InterPro" id="IPR005025">
    <property type="entry name" value="FMN_Rdtase-like_dom"/>
</dbReference>
<gene>
    <name evidence="2" type="ORF">JCM14108_1290</name>
</gene>
<name>X0PH42_9LACO</name>
<dbReference type="PANTHER" id="PTHR30543">
    <property type="entry name" value="CHROMATE REDUCTASE"/>
    <property type="match status" value="1"/>
</dbReference>
<dbReference type="PANTHER" id="PTHR30543:SF21">
    <property type="entry name" value="NAD(P)H-DEPENDENT FMN REDUCTASE LOT6"/>
    <property type="match status" value="1"/>
</dbReference>
<evidence type="ECO:0000313" key="2">
    <source>
        <dbReference type="EMBL" id="GAF36327.1"/>
    </source>
</evidence>
<dbReference type="Gene3D" id="3.30.450.20">
    <property type="entry name" value="PAS domain"/>
    <property type="match status" value="1"/>
</dbReference>
<evidence type="ECO:0000259" key="1">
    <source>
        <dbReference type="Pfam" id="PF03358"/>
    </source>
</evidence>
<dbReference type="EMBL" id="BAKI01000010">
    <property type="protein sequence ID" value="GAF36327.1"/>
    <property type="molecule type" value="Genomic_DNA"/>
</dbReference>
<dbReference type="Proteomes" id="UP000019488">
    <property type="component" value="Unassembled WGS sequence"/>
</dbReference>
<dbReference type="SUPFAM" id="SSF52218">
    <property type="entry name" value="Flavoproteins"/>
    <property type="match status" value="1"/>
</dbReference>
<proteinExistence type="predicted"/>
<dbReference type="Pfam" id="PF13596">
    <property type="entry name" value="PAS_10"/>
    <property type="match status" value="1"/>
</dbReference>
<dbReference type="InterPro" id="IPR050712">
    <property type="entry name" value="NAD(P)H-dep_reductase"/>
</dbReference>
<dbReference type="Pfam" id="PF03358">
    <property type="entry name" value="FMN_red"/>
    <property type="match status" value="1"/>
</dbReference>
<organism evidence="2 3">
    <name type="scientific">Lentilactobacillus farraginis DSM 18382 = JCM 14108</name>
    <dbReference type="NCBI Taxonomy" id="1423743"/>
    <lineage>
        <taxon>Bacteria</taxon>
        <taxon>Bacillati</taxon>
        <taxon>Bacillota</taxon>
        <taxon>Bacilli</taxon>
        <taxon>Lactobacillales</taxon>
        <taxon>Lactobacillaceae</taxon>
        <taxon>Lentilactobacillus</taxon>
    </lineage>
</organism>
<dbReference type="STRING" id="1423743.FD41_GL002467"/>
<sequence>MKLVGIAGTVEDKSYNKILLQFIANHFSRLVDIEILGIEDIPMFDQDNDQTNSGAIQYLNRKISGADGVIIATPEHNHTITAALKSVIEWLSFKVHPFSNKPVMIVGASYYEQGSSRAQLNLRQILEAPGVNAIVFPGNEFLLANVKEAFDDNGNLKDDKTTAFLESTLQKFLKFVKVINTMDQASGGNDDAADSEDLNATGKISTTIEDVDMAADDWVEKAAEKVHAVDGNTYVKLDRGLLTVDQLNYFLNSMPIELTYADSNNQFIYYNKMTDTKKMLAPRRPGQVGDPLSLVHPSGLLRELSTSFTP</sequence>
<dbReference type="Gene3D" id="3.40.50.360">
    <property type="match status" value="1"/>
</dbReference>
<reference evidence="2" key="1">
    <citation type="journal article" date="2014" name="Genome Announc.">
        <title>Draft Genome Sequences of Two Lactobacillus Strains, L. farraginis JCM 14108T and L. composti JCM 14202T, Isolated from Compost of Distilled Shochu Residue.</title>
        <authorList>
            <person name="Yuki M."/>
            <person name="Oshima K."/>
            <person name="Suda W."/>
            <person name="Kitahara M."/>
            <person name="Kitamura K."/>
            <person name="Iida T."/>
            <person name="Hattori M."/>
            <person name="Ohkuma M."/>
        </authorList>
    </citation>
    <scope>NUCLEOTIDE SEQUENCE [LARGE SCALE GENOMIC DNA]</scope>
    <source>
        <strain evidence="2">JCM 14108</strain>
    </source>
</reference>
<feature type="domain" description="NADPH-dependent FMN reductase-like" evidence="1">
    <location>
        <begin position="1"/>
        <end position="146"/>
    </location>
</feature>
<dbReference type="GO" id="GO:0016491">
    <property type="term" value="F:oxidoreductase activity"/>
    <property type="evidence" value="ECO:0007669"/>
    <property type="project" value="InterPro"/>
</dbReference>
<comment type="caution">
    <text evidence="2">The sequence shown here is derived from an EMBL/GenBank/DDBJ whole genome shotgun (WGS) entry which is preliminary data.</text>
</comment>
<dbReference type="AlphaFoldDB" id="X0PH42"/>
<dbReference type="GO" id="GO:0010181">
    <property type="term" value="F:FMN binding"/>
    <property type="evidence" value="ECO:0007669"/>
    <property type="project" value="TreeGrafter"/>
</dbReference>
<dbReference type="eggNOG" id="COG2461">
    <property type="taxonomic scope" value="Bacteria"/>
</dbReference>
<protein>
    <submittedName>
        <fullName evidence="2">Fumarate reductase, flavoprotein subunit</fullName>
    </submittedName>
</protein>